<gene>
    <name evidence="6" type="ORF">HCU74_12670</name>
</gene>
<evidence type="ECO:0000313" key="7">
    <source>
        <dbReference type="Proteomes" id="UP000765845"/>
    </source>
</evidence>
<dbReference type="RefSeq" id="WP_168450781.1">
    <property type="nucleotide sequence ID" value="NZ_JAAWWK010000004.1"/>
</dbReference>
<keyword evidence="4" id="KW-0804">Transcription</keyword>
<evidence type="ECO:0000256" key="4">
    <source>
        <dbReference type="ARBA" id="ARBA00023163"/>
    </source>
</evidence>
<dbReference type="InterPro" id="IPR036388">
    <property type="entry name" value="WH-like_DNA-bd_sf"/>
</dbReference>
<evidence type="ECO:0000259" key="5">
    <source>
        <dbReference type="PROSITE" id="PS50931"/>
    </source>
</evidence>
<dbReference type="Proteomes" id="UP000765845">
    <property type="component" value="Unassembled WGS sequence"/>
</dbReference>
<comment type="similarity">
    <text evidence="1">Belongs to the LysR transcriptional regulatory family.</text>
</comment>
<protein>
    <submittedName>
        <fullName evidence="6">LysR family transcriptional regulator</fullName>
    </submittedName>
</protein>
<dbReference type="InterPro" id="IPR058163">
    <property type="entry name" value="LysR-type_TF_proteobact-type"/>
</dbReference>
<dbReference type="InterPro" id="IPR005119">
    <property type="entry name" value="LysR_subst-bd"/>
</dbReference>
<evidence type="ECO:0000256" key="3">
    <source>
        <dbReference type="ARBA" id="ARBA00023125"/>
    </source>
</evidence>
<dbReference type="Pfam" id="PF03466">
    <property type="entry name" value="LysR_substrate"/>
    <property type="match status" value="1"/>
</dbReference>
<proteinExistence type="inferred from homology"/>
<dbReference type="InterPro" id="IPR000847">
    <property type="entry name" value="LysR_HTH_N"/>
</dbReference>
<keyword evidence="3" id="KW-0238">DNA-binding</keyword>
<organism evidence="6 7">
    <name type="scientific">Spongiibacter thalassae</name>
    <dbReference type="NCBI Taxonomy" id="2721624"/>
    <lineage>
        <taxon>Bacteria</taxon>
        <taxon>Pseudomonadati</taxon>
        <taxon>Pseudomonadota</taxon>
        <taxon>Gammaproteobacteria</taxon>
        <taxon>Cellvibrionales</taxon>
        <taxon>Spongiibacteraceae</taxon>
        <taxon>Spongiibacter</taxon>
    </lineage>
</organism>
<reference evidence="6 7" key="1">
    <citation type="submission" date="2020-04" db="EMBL/GenBank/DDBJ databases">
        <authorList>
            <person name="Yoon J."/>
        </authorList>
    </citation>
    <scope>NUCLEOTIDE SEQUENCE [LARGE SCALE GENOMIC DNA]</scope>
    <source>
        <strain evidence="6 7">KMU-166</strain>
    </source>
</reference>
<evidence type="ECO:0000256" key="2">
    <source>
        <dbReference type="ARBA" id="ARBA00023015"/>
    </source>
</evidence>
<dbReference type="PANTHER" id="PTHR30537">
    <property type="entry name" value="HTH-TYPE TRANSCRIPTIONAL REGULATOR"/>
    <property type="match status" value="1"/>
</dbReference>
<keyword evidence="2" id="KW-0805">Transcription regulation</keyword>
<dbReference type="SUPFAM" id="SSF53850">
    <property type="entry name" value="Periplasmic binding protein-like II"/>
    <property type="match status" value="1"/>
</dbReference>
<keyword evidence="7" id="KW-1185">Reference proteome</keyword>
<dbReference type="EMBL" id="JAAWWK010000004">
    <property type="protein sequence ID" value="NKI18261.1"/>
    <property type="molecule type" value="Genomic_DNA"/>
</dbReference>
<feature type="domain" description="HTH lysR-type" evidence="5">
    <location>
        <begin position="4"/>
        <end position="61"/>
    </location>
</feature>
<dbReference type="Gene3D" id="3.40.190.290">
    <property type="match status" value="1"/>
</dbReference>
<dbReference type="PANTHER" id="PTHR30537:SF3">
    <property type="entry name" value="TRANSCRIPTIONAL REGULATORY PROTEIN"/>
    <property type="match status" value="1"/>
</dbReference>
<accession>A0ABX1GGI1</accession>
<sequence>MHGLNWNDVHYCLAVIREGSVTGAAKHLGVNHTTVSRRISALEKRLNAPLFDRSTSGWLVTPLGESILPNLEQMAEAAQAIERGVYADRQELSGTLRITAVDVCIQRILLPGLKDFAEQYPNIDVELLASGESLDLSVHAADIAFRNTNNPPPDVVGTKFADLHYGVYARRDVWAAYQQGDDNVGAVSWMLDGNARPGWLQQSYPSMPVRYRSNSLNVVYDLVQQGHGIAELPCSMGNSHPELVAVPAKGVSEPTGFWLLSHIDLRTTARIRIFRDFMLEYIQPFVARLENRSP</sequence>
<dbReference type="SUPFAM" id="SSF46785">
    <property type="entry name" value="Winged helix' DNA-binding domain"/>
    <property type="match status" value="1"/>
</dbReference>
<evidence type="ECO:0000256" key="1">
    <source>
        <dbReference type="ARBA" id="ARBA00009437"/>
    </source>
</evidence>
<dbReference type="PROSITE" id="PS50931">
    <property type="entry name" value="HTH_LYSR"/>
    <property type="match status" value="1"/>
</dbReference>
<dbReference type="InterPro" id="IPR036390">
    <property type="entry name" value="WH_DNA-bd_sf"/>
</dbReference>
<name>A0ABX1GGI1_9GAMM</name>
<dbReference type="Gene3D" id="1.10.10.10">
    <property type="entry name" value="Winged helix-like DNA-binding domain superfamily/Winged helix DNA-binding domain"/>
    <property type="match status" value="1"/>
</dbReference>
<dbReference type="Pfam" id="PF00126">
    <property type="entry name" value="HTH_1"/>
    <property type="match status" value="1"/>
</dbReference>
<comment type="caution">
    <text evidence="6">The sequence shown here is derived from an EMBL/GenBank/DDBJ whole genome shotgun (WGS) entry which is preliminary data.</text>
</comment>
<evidence type="ECO:0000313" key="6">
    <source>
        <dbReference type="EMBL" id="NKI18261.1"/>
    </source>
</evidence>